<dbReference type="PANTHER" id="PTHR37739">
    <property type="entry name" value="KINESIN-LIKE PROTEIN KIN-12D"/>
    <property type="match status" value="1"/>
</dbReference>
<gene>
    <name evidence="12" type="primary">LOC108855099</name>
</gene>
<evidence type="ECO:0000256" key="5">
    <source>
        <dbReference type="ARBA" id="ARBA00023175"/>
    </source>
</evidence>
<name>A0A6J0NIE0_RAPSA</name>
<feature type="coiled-coil region" evidence="8">
    <location>
        <begin position="1160"/>
        <end position="1243"/>
    </location>
</feature>
<feature type="region of interest" description="Disordered" evidence="9">
    <location>
        <begin position="1"/>
        <end position="77"/>
    </location>
</feature>
<dbReference type="Proteomes" id="UP000504610">
    <property type="component" value="Chromosome 4"/>
</dbReference>
<evidence type="ECO:0000256" key="9">
    <source>
        <dbReference type="SAM" id="MobiDB-lite"/>
    </source>
</evidence>
<dbReference type="GO" id="GO:0003777">
    <property type="term" value="F:microtubule motor activity"/>
    <property type="evidence" value="ECO:0007669"/>
    <property type="project" value="InterPro"/>
</dbReference>
<feature type="compositionally biased region" description="Polar residues" evidence="9">
    <location>
        <begin position="679"/>
        <end position="689"/>
    </location>
</feature>
<comment type="similarity">
    <text evidence="6">Belongs to the TRAFAC class myosin-kinesin ATPase superfamily. Kinesin family. KIN-12 subfamily.</text>
</comment>
<proteinExistence type="inferred from homology"/>
<feature type="compositionally biased region" description="Polar residues" evidence="9">
    <location>
        <begin position="562"/>
        <end position="577"/>
    </location>
</feature>
<evidence type="ECO:0000256" key="2">
    <source>
        <dbReference type="ARBA" id="ARBA00022741"/>
    </source>
</evidence>
<protein>
    <submittedName>
        <fullName evidence="12">Kinesin-like protein KIN-12A</fullName>
    </submittedName>
</protein>
<dbReference type="GO" id="GO:0005874">
    <property type="term" value="C:microtubule"/>
    <property type="evidence" value="ECO:0007669"/>
    <property type="project" value="UniProtKB-KW"/>
</dbReference>
<keyword evidence="1" id="KW-0493">Microtubule</keyword>
<dbReference type="InterPro" id="IPR027417">
    <property type="entry name" value="P-loop_NTPase"/>
</dbReference>
<feature type="coiled-coil region" evidence="8">
    <location>
        <begin position="438"/>
        <end position="465"/>
    </location>
</feature>
<dbReference type="PROSITE" id="PS00411">
    <property type="entry name" value="KINESIN_MOTOR_1"/>
    <property type="match status" value="1"/>
</dbReference>
<dbReference type="FunFam" id="3.40.850.10:FF:000052">
    <property type="entry name" value="Kinesin-like protein KIN-12F"/>
    <property type="match status" value="1"/>
</dbReference>
<dbReference type="GO" id="GO:0008017">
    <property type="term" value="F:microtubule binding"/>
    <property type="evidence" value="ECO:0007669"/>
    <property type="project" value="InterPro"/>
</dbReference>
<sequence length="1303" mass="145242">MKHFMSPRNGIFRDGGGEPPHSPNPSTSRSKPPRKTRSAKENAPPPNQNSSTPDHKSAAKMKNPLPPRPPPSNPLKRKLCADAAADNTVSGLSDSGVKVIVRMKPPNKSEEEDMIVHKISSDSLAISGQTFTFDSIADSESTQEHMFQLVGAPLVENCLSGFNSSVFAYGQTGSGKTYTMWGPANGLLEEHLSGDQRGLTPRVFEHLFARIKEEQVKHADRQLIYQCHCSLLEIYNEQITDLLDPSRKNLMIREDAKSGVYVVGLTVKNVENLTDVSQLLVKGLGNRRSGATSVNAESSRSHCVLTCVVESRCKDVADGISSFKTSRINLVDLAGSERQKLTGAAGERLKEAGNINRSLSQLGNLINILAEISQSGKQRHIPYRDSRLTFLLQDSLGGNAKLAVVSAISPSQSCKSETLSTLRFAQRAKSIQNKAVVNEVMQDDVKVLREVISELRDELQRMKDDRNKPTNPSVAYSTAWNVRRSMNVLRSFGLGHPRFLPHEDDDGDVEMEIDEAAVDRLCAQVGLQSSPASKRINHDVNSVESIRSSLQTLKDERHNNSHPKSSDGQSIEKQSPVDTDVAMEDACCQSENHVPETVVNVRTETETSIAADQIKTPLLTLDQGSNLQPILVKDAICSSPNEAEDVSSFPDLVLEDVTSANVLIADGLDPLGPSPILKSPTQSVSPTIRNSRKSLRTSEMSTASQKDTEGDNLAAADPSLATSSKKMRNFPSALSTQKSKDFPVGTEHLAASLHKGIKLLESYCQSTAQRRSTFRFSLKAPDSKPSTFVSKADVGVQTFPEADAISEENTKEFLCSKCKCREEFDDTQQINDMPNLQLVPVDNLVPADNSEVTEKPKSQVPKAVERVLAGSIRREMALEDFCAKQASEITQLNRLVQQYKHERECNSIIGQTREDKIIRLEGLMDGVLPKEDFLDEEFASLLHEHKLLKDMYQNHPEVLQTKIELERAQEEVESFRNFYGDMGEREVLLEEIQDLKMQLQCYIDPSLTSARKTCSLLKLTYQAPQVNTISEAPNEGLEKALEQERLRWTEAETKWISLAEELRTELEASKVVINKQKHELDIEKRCAEELKQAMQMAMEGHARMLEQYADLEEKHMQLLARHRKIQEGIDDVKKSAARAGVRGAESRFINALAAEISALKVEKEKERQYLRDENKSLQTQLRDTAEAVQAAGELLVRLKEAEEGLTVAQKRAMDAEYEAADAYKQIDKLKRKHENEIKTLVQQSHMHNKESSSVKCDEAVEPSATTSEQRWRDEFEPLYEKESEFSKLVAEPSWFSGYDRCNI</sequence>
<organism evidence="11 12">
    <name type="scientific">Raphanus sativus</name>
    <name type="common">Radish</name>
    <name type="synonym">Raphanus raphanistrum var. sativus</name>
    <dbReference type="NCBI Taxonomy" id="3726"/>
    <lineage>
        <taxon>Eukaryota</taxon>
        <taxon>Viridiplantae</taxon>
        <taxon>Streptophyta</taxon>
        <taxon>Embryophyta</taxon>
        <taxon>Tracheophyta</taxon>
        <taxon>Spermatophyta</taxon>
        <taxon>Magnoliopsida</taxon>
        <taxon>eudicotyledons</taxon>
        <taxon>Gunneridae</taxon>
        <taxon>Pentapetalae</taxon>
        <taxon>rosids</taxon>
        <taxon>malvids</taxon>
        <taxon>Brassicales</taxon>
        <taxon>Brassicaceae</taxon>
        <taxon>Brassiceae</taxon>
        <taxon>Raphanus</taxon>
    </lineage>
</organism>
<feature type="region of interest" description="Disordered" evidence="9">
    <location>
        <begin position="1243"/>
        <end position="1272"/>
    </location>
</feature>
<feature type="domain" description="Kinesin motor" evidence="10">
    <location>
        <begin position="96"/>
        <end position="431"/>
    </location>
</feature>
<dbReference type="GO" id="GO:0007112">
    <property type="term" value="P:male meiosis cytokinesis"/>
    <property type="evidence" value="ECO:0007669"/>
    <property type="project" value="UniProtKB-ARBA"/>
</dbReference>
<dbReference type="InterPro" id="IPR001752">
    <property type="entry name" value="Kinesin_motor_dom"/>
</dbReference>
<dbReference type="PANTHER" id="PTHR37739:SF16">
    <property type="entry name" value="KINESIN-LIKE PROTEIN"/>
    <property type="match status" value="1"/>
</dbReference>
<dbReference type="GO" id="GO:0007018">
    <property type="term" value="P:microtubule-based movement"/>
    <property type="evidence" value="ECO:0007669"/>
    <property type="project" value="InterPro"/>
</dbReference>
<accession>A0A6J0NIE0</accession>
<dbReference type="SMART" id="SM00129">
    <property type="entry name" value="KISc"/>
    <property type="match status" value="1"/>
</dbReference>
<evidence type="ECO:0000256" key="4">
    <source>
        <dbReference type="ARBA" id="ARBA00023054"/>
    </source>
</evidence>
<evidence type="ECO:0000256" key="1">
    <source>
        <dbReference type="ARBA" id="ARBA00022701"/>
    </source>
</evidence>
<evidence type="ECO:0000256" key="6">
    <source>
        <dbReference type="ARBA" id="ARBA00034488"/>
    </source>
</evidence>
<feature type="compositionally biased region" description="Basic and acidic residues" evidence="9">
    <location>
        <begin position="1247"/>
        <end position="1258"/>
    </location>
</feature>
<dbReference type="OrthoDB" id="3176171at2759"/>
<dbReference type="Gene3D" id="3.40.850.10">
    <property type="entry name" value="Kinesin motor domain"/>
    <property type="match status" value="1"/>
</dbReference>
<dbReference type="GeneID" id="108855099"/>
<reference evidence="11" key="1">
    <citation type="journal article" date="2019" name="Database">
        <title>The radish genome database (RadishGD): an integrated information resource for radish genomics.</title>
        <authorList>
            <person name="Yu H.J."/>
            <person name="Baek S."/>
            <person name="Lee Y.J."/>
            <person name="Cho A."/>
            <person name="Mun J.H."/>
        </authorList>
    </citation>
    <scope>NUCLEOTIDE SEQUENCE [LARGE SCALE GENOMIC DNA]</scope>
    <source>
        <strain evidence="11">cv. WK10039</strain>
    </source>
</reference>
<evidence type="ECO:0000313" key="11">
    <source>
        <dbReference type="Proteomes" id="UP000504610"/>
    </source>
</evidence>
<keyword evidence="3 7" id="KW-0067">ATP-binding</keyword>
<keyword evidence="2 7" id="KW-0547">Nucleotide-binding</keyword>
<feature type="coiled-coil region" evidence="8">
    <location>
        <begin position="1059"/>
        <end position="1121"/>
    </location>
</feature>
<dbReference type="PRINTS" id="PR00380">
    <property type="entry name" value="KINESINHEAVY"/>
</dbReference>
<evidence type="ECO:0000313" key="12">
    <source>
        <dbReference type="RefSeq" id="XP_018484315.1"/>
    </source>
</evidence>
<dbReference type="InterPro" id="IPR036961">
    <property type="entry name" value="Kinesin_motor_dom_sf"/>
</dbReference>
<keyword evidence="4 8" id="KW-0175">Coiled coil</keyword>
<dbReference type="SUPFAM" id="SSF52540">
    <property type="entry name" value="P-loop containing nucleoside triphosphate hydrolases"/>
    <property type="match status" value="1"/>
</dbReference>
<keyword evidence="11" id="KW-1185">Reference proteome</keyword>
<dbReference type="GO" id="GO:0080175">
    <property type="term" value="P:phragmoplast microtubule organization"/>
    <property type="evidence" value="ECO:0007669"/>
    <property type="project" value="UniProtKB-ARBA"/>
</dbReference>
<dbReference type="RefSeq" id="XP_018484315.1">
    <property type="nucleotide sequence ID" value="XM_018628813.2"/>
</dbReference>
<dbReference type="PROSITE" id="PS50067">
    <property type="entry name" value="KINESIN_MOTOR_2"/>
    <property type="match status" value="1"/>
</dbReference>
<dbReference type="InterPro" id="IPR044986">
    <property type="entry name" value="KIF15/KIN-12"/>
</dbReference>
<evidence type="ECO:0000256" key="7">
    <source>
        <dbReference type="PROSITE-ProRule" id="PRU00283"/>
    </source>
</evidence>
<dbReference type="GO" id="GO:0009524">
    <property type="term" value="C:phragmoplast"/>
    <property type="evidence" value="ECO:0007669"/>
    <property type="project" value="UniProtKB-ARBA"/>
</dbReference>
<evidence type="ECO:0000256" key="8">
    <source>
        <dbReference type="SAM" id="Coils"/>
    </source>
</evidence>
<reference evidence="12" key="2">
    <citation type="submission" date="2025-08" db="UniProtKB">
        <authorList>
            <consortium name="RefSeq"/>
        </authorList>
    </citation>
    <scope>IDENTIFICATION</scope>
    <source>
        <tissue evidence="12">Leaf</tissue>
    </source>
</reference>
<feature type="region of interest" description="Disordered" evidence="9">
    <location>
        <begin position="552"/>
        <end position="579"/>
    </location>
</feature>
<dbReference type="GO" id="GO:0005524">
    <property type="term" value="F:ATP binding"/>
    <property type="evidence" value="ECO:0007669"/>
    <property type="project" value="UniProtKB-UniRule"/>
</dbReference>
<feature type="binding site" evidence="7">
    <location>
        <begin position="170"/>
        <end position="177"/>
    </location>
    <ligand>
        <name>ATP</name>
        <dbReference type="ChEBI" id="CHEBI:30616"/>
    </ligand>
</feature>
<keyword evidence="5 7" id="KW-0505">Motor protein</keyword>
<dbReference type="InterPro" id="IPR019821">
    <property type="entry name" value="Kinesin_motor_CS"/>
</dbReference>
<dbReference type="GO" id="GO:0055046">
    <property type="term" value="P:microgametogenesis"/>
    <property type="evidence" value="ECO:0007669"/>
    <property type="project" value="UniProtKB-ARBA"/>
</dbReference>
<dbReference type="Pfam" id="PF00225">
    <property type="entry name" value="Kinesin"/>
    <property type="match status" value="1"/>
</dbReference>
<feature type="compositionally biased region" description="Pro residues" evidence="9">
    <location>
        <begin position="64"/>
        <end position="73"/>
    </location>
</feature>
<evidence type="ECO:0000259" key="10">
    <source>
        <dbReference type="PROSITE" id="PS50067"/>
    </source>
</evidence>
<dbReference type="KEGG" id="rsz:108855099"/>
<feature type="region of interest" description="Disordered" evidence="9">
    <location>
        <begin position="669"/>
        <end position="738"/>
    </location>
</feature>
<evidence type="ECO:0000256" key="3">
    <source>
        <dbReference type="ARBA" id="ARBA00022840"/>
    </source>
</evidence>